<dbReference type="Proteomes" id="UP000287447">
    <property type="component" value="Unassembled WGS sequence"/>
</dbReference>
<dbReference type="Pfam" id="PF01965">
    <property type="entry name" value="DJ-1_PfpI"/>
    <property type="match status" value="1"/>
</dbReference>
<dbReference type="Gene3D" id="3.40.50.880">
    <property type="match status" value="1"/>
</dbReference>
<keyword evidence="1" id="KW-0805">Transcription regulation</keyword>
<name>A0A437QML9_9PROT</name>
<dbReference type="EMBL" id="SADE01000002">
    <property type="protein sequence ID" value="RVU35778.1"/>
    <property type="molecule type" value="Genomic_DNA"/>
</dbReference>
<keyword evidence="3" id="KW-0804">Transcription</keyword>
<feature type="domain" description="HTH araC/xylS-type" evidence="4">
    <location>
        <begin position="229"/>
        <end position="325"/>
    </location>
</feature>
<dbReference type="AlphaFoldDB" id="A0A437QML9"/>
<dbReference type="GO" id="GO:0043565">
    <property type="term" value="F:sequence-specific DNA binding"/>
    <property type="evidence" value="ECO:0007669"/>
    <property type="project" value="InterPro"/>
</dbReference>
<dbReference type="OrthoDB" id="9793400at2"/>
<evidence type="ECO:0000256" key="1">
    <source>
        <dbReference type="ARBA" id="ARBA00023015"/>
    </source>
</evidence>
<evidence type="ECO:0000259" key="4">
    <source>
        <dbReference type="PROSITE" id="PS01124"/>
    </source>
</evidence>
<dbReference type="GO" id="GO:0003700">
    <property type="term" value="F:DNA-binding transcription factor activity"/>
    <property type="evidence" value="ECO:0007669"/>
    <property type="project" value="InterPro"/>
</dbReference>
<protein>
    <submittedName>
        <fullName evidence="5">GlxA family transcriptional regulator</fullName>
    </submittedName>
</protein>
<dbReference type="PANTHER" id="PTHR43130">
    <property type="entry name" value="ARAC-FAMILY TRANSCRIPTIONAL REGULATOR"/>
    <property type="match status" value="1"/>
</dbReference>
<proteinExistence type="predicted"/>
<dbReference type="InterPro" id="IPR009057">
    <property type="entry name" value="Homeodomain-like_sf"/>
</dbReference>
<keyword evidence="2" id="KW-0238">DNA-binding</keyword>
<evidence type="ECO:0000313" key="5">
    <source>
        <dbReference type="EMBL" id="RVU35778.1"/>
    </source>
</evidence>
<dbReference type="PANTHER" id="PTHR43130:SF3">
    <property type="entry name" value="HTH-TYPE TRANSCRIPTIONAL REGULATOR RV1931C"/>
    <property type="match status" value="1"/>
</dbReference>
<dbReference type="PROSITE" id="PS01124">
    <property type="entry name" value="HTH_ARAC_FAMILY_2"/>
    <property type="match status" value="1"/>
</dbReference>
<dbReference type="Gene3D" id="1.10.10.60">
    <property type="entry name" value="Homeodomain-like"/>
    <property type="match status" value="1"/>
</dbReference>
<dbReference type="InterPro" id="IPR052158">
    <property type="entry name" value="INH-QAR"/>
</dbReference>
<dbReference type="InterPro" id="IPR018062">
    <property type="entry name" value="HTH_AraC-typ_CS"/>
</dbReference>
<gene>
    <name evidence="5" type="ORF">EOI86_10945</name>
</gene>
<dbReference type="InterPro" id="IPR018060">
    <property type="entry name" value="HTH_AraC"/>
</dbReference>
<organism evidence="5 6">
    <name type="scientific">Hwanghaeella grinnelliae</name>
    <dbReference type="NCBI Taxonomy" id="2500179"/>
    <lineage>
        <taxon>Bacteria</taxon>
        <taxon>Pseudomonadati</taxon>
        <taxon>Pseudomonadota</taxon>
        <taxon>Alphaproteobacteria</taxon>
        <taxon>Rhodospirillales</taxon>
        <taxon>Rhodospirillaceae</taxon>
        <taxon>Hwanghaeella</taxon>
    </lineage>
</organism>
<keyword evidence="6" id="KW-1185">Reference proteome</keyword>
<dbReference type="InterPro" id="IPR029062">
    <property type="entry name" value="Class_I_gatase-like"/>
</dbReference>
<dbReference type="SUPFAM" id="SSF52317">
    <property type="entry name" value="Class I glutamine amidotransferase-like"/>
    <property type="match status" value="1"/>
</dbReference>
<reference evidence="6" key="1">
    <citation type="submission" date="2019-01" db="EMBL/GenBank/DDBJ databases">
        <title>Gri0909 isolated from a small marine red alga.</title>
        <authorList>
            <person name="Kim J."/>
            <person name="Jeong S.E."/>
            <person name="Jeon C.O."/>
        </authorList>
    </citation>
    <scope>NUCLEOTIDE SEQUENCE [LARGE SCALE GENOMIC DNA]</scope>
    <source>
        <strain evidence="6">Gri0909</strain>
    </source>
</reference>
<dbReference type="Pfam" id="PF12833">
    <property type="entry name" value="HTH_18"/>
    <property type="match status" value="1"/>
</dbReference>
<sequence length="325" mass="35273">MVGNFQNPGMTLHNTGPFRVGFLLIDGFALLSYSSAAEPMRAANHLAGKRLYDVRHIPVAGGRSVSSSGAVIEGTATLDGDRDFDLVLVVAGGDPARFDDGRVFQWLRMLARRGVQIGGVSGGPVILARAGVLAGRRMTVHWEHVQTLAEITPSLLVERSLYVIDRDRMTCAGGTAALDMMHAVITRHHGAAFARRVSDWFMHTDVRPSGGPQRAGLVERYGVSDPAVIQAIEMMENHVADPLSLDQLAHLCGLGARQLNRLFSEKLGASTMAFYRGLRLEKARNLLEQSVMSVTEIALATGFASSAHFSTAFKSRFRHAPSKIR</sequence>
<accession>A0A437QML9</accession>
<dbReference type="CDD" id="cd03136">
    <property type="entry name" value="GATase1_AraC_ArgR_like"/>
    <property type="match status" value="1"/>
</dbReference>
<dbReference type="SUPFAM" id="SSF46689">
    <property type="entry name" value="Homeodomain-like"/>
    <property type="match status" value="2"/>
</dbReference>
<dbReference type="PROSITE" id="PS00041">
    <property type="entry name" value="HTH_ARAC_FAMILY_1"/>
    <property type="match status" value="1"/>
</dbReference>
<dbReference type="InterPro" id="IPR020449">
    <property type="entry name" value="Tscrpt_reg_AraC-type_HTH"/>
</dbReference>
<comment type="caution">
    <text evidence="5">The sequence shown here is derived from an EMBL/GenBank/DDBJ whole genome shotgun (WGS) entry which is preliminary data.</text>
</comment>
<dbReference type="InterPro" id="IPR002818">
    <property type="entry name" value="DJ-1/PfpI"/>
</dbReference>
<dbReference type="PRINTS" id="PR00032">
    <property type="entry name" value="HTHARAC"/>
</dbReference>
<evidence type="ECO:0000256" key="2">
    <source>
        <dbReference type="ARBA" id="ARBA00023125"/>
    </source>
</evidence>
<dbReference type="SMART" id="SM00342">
    <property type="entry name" value="HTH_ARAC"/>
    <property type="match status" value="1"/>
</dbReference>
<evidence type="ECO:0000313" key="6">
    <source>
        <dbReference type="Proteomes" id="UP000287447"/>
    </source>
</evidence>
<evidence type="ECO:0000256" key="3">
    <source>
        <dbReference type="ARBA" id="ARBA00023163"/>
    </source>
</evidence>